<dbReference type="Proteomes" id="UP001198571">
    <property type="component" value="Unassembled WGS sequence"/>
</dbReference>
<protein>
    <recommendedName>
        <fullName evidence="3">DUF2259 domain-containing protein</fullName>
    </recommendedName>
</protein>
<dbReference type="EMBL" id="JACDXX010000054">
    <property type="protein sequence ID" value="MCB5412409.1"/>
    <property type="molecule type" value="Genomic_DNA"/>
</dbReference>
<comment type="caution">
    <text evidence="1">The sequence shown here is derived from an EMBL/GenBank/DDBJ whole genome shotgun (WGS) entry which is preliminary data.</text>
</comment>
<sequence>MAALVSMAALTAAAQTDKRWLPGYQGPAGKGLKTALASYRGTGLLPGDFLVAQVTWPDSLSPRFIFGDSPQEQIKALHDHFAVTIPAQADIETPFGSQTIGRDWAARLSALSSGCVAPATQDPVDCVVDKAYRDAELAAFMPEIIFTISAMVDHSDTADGDDPMARLLSMGYQDVDNSTYVPLVELETDARCSRNNGALLCAACQGSFMAMAQGEPFDKCSDGIPGSVQYVIEMRTSFETFFFGHAARRMIDFEGDAGLAFMFERSSGGTFSIQYVFDGLYEALREAAMR</sequence>
<reference evidence="1 2" key="1">
    <citation type="submission" date="2020-07" db="EMBL/GenBank/DDBJ databases">
        <title>Pseudogemmobacter sp. nov., isolated from poultry manure in Taiwan.</title>
        <authorList>
            <person name="Lin S.-Y."/>
            <person name="Tang Y.-S."/>
            <person name="Young C.-C."/>
        </authorList>
    </citation>
    <scope>NUCLEOTIDE SEQUENCE [LARGE SCALE GENOMIC DNA]</scope>
    <source>
        <strain evidence="1 2">CC-YST710</strain>
    </source>
</reference>
<organism evidence="1 2">
    <name type="scientific">Pseudogemmobacter faecipullorum</name>
    <dbReference type="NCBI Taxonomy" id="2755041"/>
    <lineage>
        <taxon>Bacteria</taxon>
        <taxon>Pseudomonadati</taxon>
        <taxon>Pseudomonadota</taxon>
        <taxon>Alphaproteobacteria</taxon>
        <taxon>Rhodobacterales</taxon>
        <taxon>Paracoccaceae</taxon>
        <taxon>Pseudogemmobacter</taxon>
    </lineage>
</organism>
<dbReference type="RefSeq" id="WP_226937829.1">
    <property type="nucleotide sequence ID" value="NZ_JACDXX010000054.1"/>
</dbReference>
<evidence type="ECO:0000313" key="2">
    <source>
        <dbReference type="Proteomes" id="UP001198571"/>
    </source>
</evidence>
<gene>
    <name evidence="1" type="ORF">H0485_20820</name>
</gene>
<proteinExistence type="predicted"/>
<evidence type="ECO:0008006" key="3">
    <source>
        <dbReference type="Google" id="ProtNLM"/>
    </source>
</evidence>
<accession>A0ABS8CSS0</accession>
<evidence type="ECO:0000313" key="1">
    <source>
        <dbReference type="EMBL" id="MCB5412409.1"/>
    </source>
</evidence>
<keyword evidence="2" id="KW-1185">Reference proteome</keyword>
<name>A0ABS8CSS0_9RHOB</name>